<dbReference type="AlphaFoldDB" id="A0A7X3MFH3"/>
<proteinExistence type="predicted"/>
<dbReference type="InterPro" id="IPR021530">
    <property type="entry name" value="AllH-like"/>
</dbReference>
<sequence length="303" mass="33174">MEYQIKQLSYYAKSILEALTTGAVHSVYRRTINLTNGRQLLSLQTDRSPLSPISLISQLTADEFSTLSVKTGDEVRFHKDGFTICNTARNPCPSYSFTCRASEYYELKLSKPLDTPSRLTLTASIQEAILNANTGGFAPLFSANTGRQLMPDPLANWNVDADDSLSLVLTAARRYILQCNNLILDRKYPQAALELTRLLGLGTGLTPSGDDFLCGVLAGFLLSGSTGHPFAKHLRDMLADKLTDTIDISAAFLSCALKNQFSLPVNRLYELPSPKEILTSFETVGHSSGTDTLCGILWSLAHI</sequence>
<name>A0A7X3MFH3_9FIRM</name>
<comment type="caution">
    <text evidence="1">The sequence shown here is derived from an EMBL/GenBank/DDBJ whole genome shotgun (WGS) entry which is preliminary data.</text>
</comment>
<keyword evidence="2" id="KW-1185">Reference proteome</keyword>
<protein>
    <submittedName>
        <fullName evidence="1">DUF2877 domain-containing protein</fullName>
    </submittedName>
</protein>
<organism evidence="1 2">
    <name type="scientific">Sporofaciens musculi</name>
    <dbReference type="NCBI Taxonomy" id="2681861"/>
    <lineage>
        <taxon>Bacteria</taxon>
        <taxon>Bacillati</taxon>
        <taxon>Bacillota</taxon>
        <taxon>Clostridia</taxon>
        <taxon>Lachnospirales</taxon>
        <taxon>Lachnospiraceae</taxon>
        <taxon>Sporofaciens</taxon>
    </lineage>
</organism>
<gene>
    <name evidence="1" type="ORF">GN277_07715</name>
</gene>
<accession>A0A7X3MFH3</accession>
<dbReference type="EMBL" id="WUQX01000001">
    <property type="protein sequence ID" value="MXP75272.1"/>
    <property type="molecule type" value="Genomic_DNA"/>
</dbReference>
<dbReference type="RefSeq" id="WP_159750574.1">
    <property type="nucleotide sequence ID" value="NZ_WUQX01000001.1"/>
</dbReference>
<evidence type="ECO:0000313" key="2">
    <source>
        <dbReference type="Proteomes" id="UP000460412"/>
    </source>
</evidence>
<evidence type="ECO:0000313" key="1">
    <source>
        <dbReference type="EMBL" id="MXP75272.1"/>
    </source>
</evidence>
<dbReference type="Pfam" id="PF11392">
    <property type="entry name" value="AllH"/>
    <property type="match status" value="1"/>
</dbReference>
<dbReference type="Proteomes" id="UP000460412">
    <property type="component" value="Unassembled WGS sequence"/>
</dbReference>
<reference evidence="1 2" key="1">
    <citation type="submission" date="2019-12" db="EMBL/GenBank/DDBJ databases">
        <title>Sporaefaciens musculi gen. nov., sp. nov., a novel bacterium isolated from the caecum of an obese mouse.</title>
        <authorList>
            <person name="Rasmussen T.S."/>
            <person name="Streidl T."/>
            <person name="Hitch T.C.A."/>
            <person name="Wortmann E."/>
            <person name="Deptula P."/>
            <person name="Hansen M."/>
            <person name="Nielsen D.S."/>
            <person name="Clavel T."/>
            <person name="Vogensen F.K."/>
        </authorList>
    </citation>
    <scope>NUCLEOTIDE SEQUENCE [LARGE SCALE GENOMIC DNA]</scope>
    <source>
        <strain evidence="1 2">WCA-9-b2</strain>
    </source>
</reference>